<sequence length="166" mass="17928">MSEKKRKRKSTSAETLVTLTSRRPQWAYLHLELQDNIKNRTQNELIQDVNTNRVTAASDSITKAPALDPLTAKTYLSAALSQYLGLSGTAIPIDILKIASKANQRNARYLWIRLPYDDAAAASAAMSSWIGSESGPGSTDVALRVVARGSRLGALVGGSGKELFIP</sequence>
<evidence type="ECO:0000313" key="2">
    <source>
        <dbReference type="EMBL" id="EEQ34063.1"/>
    </source>
</evidence>
<dbReference type="GO" id="GO:0000172">
    <property type="term" value="C:ribonuclease MRP complex"/>
    <property type="evidence" value="ECO:0007669"/>
    <property type="project" value="InterPro"/>
</dbReference>
<dbReference type="AlphaFoldDB" id="C5FVX9"/>
<dbReference type="eggNOG" id="ENOG502SCWV">
    <property type="taxonomic scope" value="Eukaryota"/>
</dbReference>
<dbReference type="Proteomes" id="UP000002035">
    <property type="component" value="Unassembled WGS sequence"/>
</dbReference>
<dbReference type="VEuPathDB" id="FungiDB:MCYG_06882"/>
<dbReference type="PANTHER" id="PTHR28173:SF1">
    <property type="entry name" value="RIBONUCLEASES P_MRP PROTEIN SUBUNIT POP8"/>
    <property type="match status" value="1"/>
</dbReference>
<dbReference type="GO" id="GO:0000171">
    <property type="term" value="F:ribonuclease MRP activity"/>
    <property type="evidence" value="ECO:0007669"/>
    <property type="project" value="TreeGrafter"/>
</dbReference>
<dbReference type="EMBL" id="DS995706">
    <property type="protein sequence ID" value="EEQ34063.1"/>
    <property type="molecule type" value="Genomic_DNA"/>
</dbReference>
<keyword evidence="3" id="KW-1185">Reference proteome</keyword>
<feature type="domain" description="Ribonucleases P/MRP subunit Pop8-like" evidence="1">
    <location>
        <begin position="59"/>
        <end position="129"/>
    </location>
</feature>
<dbReference type="OMA" id="QVKSYCT"/>
<accession>C5FVX9</accession>
<dbReference type="OrthoDB" id="5530243at2759"/>
<dbReference type="STRING" id="554155.C5FVX9"/>
<dbReference type="PANTHER" id="PTHR28173">
    <property type="entry name" value="RIBONUCLEASES P/MRP PROTEIN SUBUNIT POP8"/>
    <property type="match status" value="1"/>
</dbReference>
<dbReference type="RefSeq" id="XP_002844918.1">
    <property type="nucleotide sequence ID" value="XM_002844872.1"/>
</dbReference>
<name>C5FVX9_ARTOC</name>
<organism evidence="2 3">
    <name type="scientific">Arthroderma otae (strain ATCC MYA-4605 / CBS 113480)</name>
    <name type="common">Microsporum canis</name>
    <dbReference type="NCBI Taxonomy" id="554155"/>
    <lineage>
        <taxon>Eukaryota</taxon>
        <taxon>Fungi</taxon>
        <taxon>Dikarya</taxon>
        <taxon>Ascomycota</taxon>
        <taxon>Pezizomycotina</taxon>
        <taxon>Eurotiomycetes</taxon>
        <taxon>Eurotiomycetidae</taxon>
        <taxon>Onygenales</taxon>
        <taxon>Arthrodermataceae</taxon>
        <taxon>Microsporum</taxon>
    </lineage>
</organism>
<dbReference type="GO" id="GO:0008033">
    <property type="term" value="P:tRNA processing"/>
    <property type="evidence" value="ECO:0007669"/>
    <property type="project" value="InterPro"/>
</dbReference>
<reference evidence="3" key="1">
    <citation type="journal article" date="2012" name="MBio">
        <title>Comparative genome analysis of Trichophyton rubrum and related dermatophytes reveals candidate genes involved in infection.</title>
        <authorList>
            <person name="Martinez D.A."/>
            <person name="Oliver B.G."/>
            <person name="Graeser Y."/>
            <person name="Goldberg J.M."/>
            <person name="Li W."/>
            <person name="Martinez-Rossi N.M."/>
            <person name="Monod M."/>
            <person name="Shelest E."/>
            <person name="Barton R.C."/>
            <person name="Birch E."/>
            <person name="Brakhage A.A."/>
            <person name="Chen Z."/>
            <person name="Gurr S.J."/>
            <person name="Heiman D."/>
            <person name="Heitman J."/>
            <person name="Kosti I."/>
            <person name="Rossi A."/>
            <person name="Saif S."/>
            <person name="Samalova M."/>
            <person name="Saunders C.W."/>
            <person name="Shea T."/>
            <person name="Summerbell R.C."/>
            <person name="Xu J."/>
            <person name="Young S."/>
            <person name="Zeng Q."/>
            <person name="Birren B.W."/>
            <person name="Cuomo C.A."/>
            <person name="White T.C."/>
        </authorList>
    </citation>
    <scope>NUCLEOTIDE SEQUENCE [LARGE SCALE GENOMIC DNA]</scope>
    <source>
        <strain evidence="3">ATCC MYA-4605 / CBS 113480</strain>
    </source>
</reference>
<protein>
    <recommendedName>
        <fullName evidence="1">Ribonucleases P/MRP subunit Pop8-like domain-containing protein</fullName>
    </recommendedName>
</protein>
<dbReference type="GO" id="GO:0004526">
    <property type="term" value="F:ribonuclease P activity"/>
    <property type="evidence" value="ECO:0007669"/>
    <property type="project" value="TreeGrafter"/>
</dbReference>
<gene>
    <name evidence="2" type="ORF">MCYG_06882</name>
</gene>
<evidence type="ECO:0000313" key="3">
    <source>
        <dbReference type="Proteomes" id="UP000002035"/>
    </source>
</evidence>
<dbReference type="GeneID" id="9227000"/>
<evidence type="ECO:0000259" key="1">
    <source>
        <dbReference type="Pfam" id="PF20976"/>
    </source>
</evidence>
<dbReference type="HOGENOM" id="CLU_115053_1_1_1"/>
<dbReference type="GO" id="GO:0005655">
    <property type="term" value="C:nucleolar ribonuclease P complex"/>
    <property type="evidence" value="ECO:0007669"/>
    <property type="project" value="InterPro"/>
</dbReference>
<dbReference type="InterPro" id="IPR049128">
    <property type="entry name" value="Pop8-like_dom"/>
</dbReference>
<dbReference type="Pfam" id="PF20976">
    <property type="entry name" value="Pop8"/>
    <property type="match status" value="1"/>
</dbReference>
<dbReference type="GO" id="GO:0000294">
    <property type="term" value="P:nuclear-transcribed mRNA catabolic process, RNase MRP-dependent"/>
    <property type="evidence" value="ECO:0007669"/>
    <property type="project" value="TreeGrafter"/>
</dbReference>
<dbReference type="InterPro" id="IPR020347">
    <property type="entry name" value="Pop8"/>
</dbReference>
<proteinExistence type="predicted"/>
<dbReference type="GO" id="GO:0034965">
    <property type="term" value="P:intronic box C/D snoRNA processing"/>
    <property type="evidence" value="ECO:0007669"/>
    <property type="project" value="TreeGrafter"/>
</dbReference>